<name>A0A377M866_ENTCL</name>
<dbReference type="PANTHER" id="PTHR30472:SF37">
    <property type="entry name" value="FE(3+) DICITRATE TRANSPORT SYSTEM PERMEASE PROTEIN FECD-RELATED"/>
    <property type="match status" value="1"/>
</dbReference>
<gene>
    <name evidence="9" type="primary">fhuB_1</name>
    <name evidence="9" type="ORF">NCTC10005_06949</name>
</gene>
<accession>A0A377M866</accession>
<keyword evidence="4" id="KW-1003">Cell membrane</keyword>
<evidence type="ECO:0000256" key="7">
    <source>
        <dbReference type="ARBA" id="ARBA00023136"/>
    </source>
</evidence>
<dbReference type="Gene3D" id="1.10.3470.10">
    <property type="entry name" value="ABC transporter involved in vitamin B12 uptake, BtuC"/>
    <property type="match status" value="1"/>
</dbReference>
<evidence type="ECO:0000256" key="2">
    <source>
        <dbReference type="ARBA" id="ARBA00007935"/>
    </source>
</evidence>
<dbReference type="Pfam" id="PF01032">
    <property type="entry name" value="FecCD"/>
    <property type="match status" value="1"/>
</dbReference>
<comment type="similarity">
    <text evidence="2">Belongs to the binding-protein-dependent transport system permease family. FecCD subfamily.</text>
</comment>
<keyword evidence="5 8" id="KW-0812">Transmembrane</keyword>
<dbReference type="InterPro" id="IPR037294">
    <property type="entry name" value="ABC_BtuC-like"/>
</dbReference>
<dbReference type="Proteomes" id="UP000255106">
    <property type="component" value="Unassembled WGS sequence"/>
</dbReference>
<organism evidence="9 10">
    <name type="scientific">Enterobacter cloacae</name>
    <dbReference type="NCBI Taxonomy" id="550"/>
    <lineage>
        <taxon>Bacteria</taxon>
        <taxon>Pseudomonadati</taxon>
        <taxon>Pseudomonadota</taxon>
        <taxon>Gammaproteobacteria</taxon>
        <taxon>Enterobacterales</taxon>
        <taxon>Enterobacteriaceae</taxon>
        <taxon>Enterobacter</taxon>
        <taxon>Enterobacter cloacae complex</taxon>
    </lineage>
</organism>
<evidence type="ECO:0000256" key="1">
    <source>
        <dbReference type="ARBA" id="ARBA00004651"/>
    </source>
</evidence>
<keyword evidence="7 8" id="KW-0472">Membrane</keyword>
<dbReference type="GO" id="GO:0033214">
    <property type="term" value="P:siderophore-iron import into cell"/>
    <property type="evidence" value="ECO:0007669"/>
    <property type="project" value="TreeGrafter"/>
</dbReference>
<evidence type="ECO:0000256" key="4">
    <source>
        <dbReference type="ARBA" id="ARBA00022475"/>
    </source>
</evidence>
<dbReference type="SUPFAM" id="SSF81345">
    <property type="entry name" value="ABC transporter involved in vitamin B12 uptake, BtuC"/>
    <property type="match status" value="1"/>
</dbReference>
<comment type="subcellular location">
    <subcellularLocation>
        <location evidence="1">Cell membrane</location>
        <topology evidence="1">Multi-pass membrane protein</topology>
    </subcellularLocation>
</comment>
<evidence type="ECO:0000313" key="10">
    <source>
        <dbReference type="Proteomes" id="UP000255106"/>
    </source>
</evidence>
<dbReference type="GO" id="GO:0022857">
    <property type="term" value="F:transmembrane transporter activity"/>
    <property type="evidence" value="ECO:0007669"/>
    <property type="project" value="InterPro"/>
</dbReference>
<evidence type="ECO:0000256" key="3">
    <source>
        <dbReference type="ARBA" id="ARBA00022448"/>
    </source>
</evidence>
<dbReference type="AlphaFoldDB" id="A0A377M866"/>
<dbReference type="PANTHER" id="PTHR30472">
    <property type="entry name" value="FERRIC ENTEROBACTIN TRANSPORT SYSTEM PERMEASE PROTEIN"/>
    <property type="match status" value="1"/>
</dbReference>
<sequence>MLVVADWCGRMVLFPYQIPAGLLSTFIGAPYFIYLLRKQSR</sequence>
<dbReference type="EMBL" id="UGJB01000004">
    <property type="protein sequence ID" value="STQ14103.1"/>
    <property type="molecule type" value="Genomic_DNA"/>
</dbReference>
<protein>
    <submittedName>
        <fullName evidence="9">Iron-hydroxamate transporter permease subunit</fullName>
    </submittedName>
</protein>
<dbReference type="InterPro" id="IPR000522">
    <property type="entry name" value="ABC_transptr_permease_BtuC"/>
</dbReference>
<evidence type="ECO:0000256" key="8">
    <source>
        <dbReference type="SAM" id="Phobius"/>
    </source>
</evidence>
<proteinExistence type="inferred from homology"/>
<reference evidence="9 10" key="1">
    <citation type="submission" date="2018-06" db="EMBL/GenBank/DDBJ databases">
        <authorList>
            <consortium name="Pathogen Informatics"/>
            <person name="Doyle S."/>
        </authorList>
    </citation>
    <scope>NUCLEOTIDE SEQUENCE [LARGE SCALE GENOMIC DNA]</scope>
    <source>
        <strain evidence="9 10">NCTC10005</strain>
    </source>
</reference>
<evidence type="ECO:0000313" key="9">
    <source>
        <dbReference type="EMBL" id="STQ14103.1"/>
    </source>
</evidence>
<feature type="transmembrane region" description="Helical" evidence="8">
    <location>
        <begin position="16"/>
        <end position="36"/>
    </location>
</feature>
<evidence type="ECO:0000256" key="6">
    <source>
        <dbReference type="ARBA" id="ARBA00022989"/>
    </source>
</evidence>
<keyword evidence="3" id="KW-0813">Transport</keyword>
<evidence type="ECO:0000256" key="5">
    <source>
        <dbReference type="ARBA" id="ARBA00022692"/>
    </source>
</evidence>
<dbReference type="GO" id="GO:0005886">
    <property type="term" value="C:plasma membrane"/>
    <property type="evidence" value="ECO:0007669"/>
    <property type="project" value="UniProtKB-SubCell"/>
</dbReference>
<keyword evidence="6 8" id="KW-1133">Transmembrane helix</keyword>